<keyword evidence="2" id="KW-1185">Reference proteome</keyword>
<protein>
    <submittedName>
        <fullName evidence="1">Uncharacterized protein</fullName>
    </submittedName>
</protein>
<dbReference type="Proteomes" id="UP000315095">
    <property type="component" value="Unassembled WGS sequence"/>
</dbReference>
<dbReference type="EMBL" id="BDLU01000015">
    <property type="protein sequence ID" value="GCE82493.1"/>
    <property type="molecule type" value="Genomic_DNA"/>
</dbReference>
<name>A0A4P5NM96_9PROT</name>
<dbReference type="AlphaFoldDB" id="A0A4P5NM96"/>
<evidence type="ECO:0000313" key="2">
    <source>
        <dbReference type="Proteomes" id="UP000315095"/>
    </source>
</evidence>
<evidence type="ECO:0000313" key="1">
    <source>
        <dbReference type="EMBL" id="GCE82493.1"/>
    </source>
</evidence>
<reference evidence="2" key="1">
    <citation type="submission" date="2017-01" db="EMBL/GenBank/DDBJ databases">
        <title>Komagataeibacter sp. MSKU9 whole genome sequencing project.</title>
        <authorList>
            <person name="Matsutani M."/>
            <person name="Naloka K."/>
            <person name="Theeragool G."/>
            <person name="Yakushi T."/>
            <person name="Matsushita K."/>
        </authorList>
    </citation>
    <scope>NUCLEOTIDE SEQUENCE [LARGE SCALE GENOMIC DNA]</scope>
    <source>
        <strain evidence="2">MSKU9</strain>
    </source>
</reference>
<proteinExistence type="predicted"/>
<accession>A0A4P5NM96</accession>
<gene>
    <name evidence="1" type="ORF">MSKU9_0634</name>
</gene>
<organism evidence="1 2">
    <name type="scientific">Komagataeibacter diospyri</name>
    <dbReference type="NCBI Taxonomy" id="1932662"/>
    <lineage>
        <taxon>Bacteria</taxon>
        <taxon>Pseudomonadati</taxon>
        <taxon>Pseudomonadota</taxon>
        <taxon>Alphaproteobacteria</taxon>
        <taxon>Acetobacterales</taxon>
        <taxon>Acetobacteraceae</taxon>
        <taxon>Komagataeibacter</taxon>
    </lineage>
</organism>
<sequence>MLSKTAFQHPLGNRDGCRDAPDVILTRVPRVIVPEHSTGARRKAWVPQVNPSVRTGYASKVVLNLLDRPNGTISTDAIDTQTGADCGNRVFSSS</sequence>
<comment type="caution">
    <text evidence="1">The sequence shown here is derived from an EMBL/GenBank/DDBJ whole genome shotgun (WGS) entry which is preliminary data.</text>
</comment>